<dbReference type="EMBL" id="FUWJ01000007">
    <property type="protein sequence ID" value="SKA24283.1"/>
    <property type="molecule type" value="Genomic_DNA"/>
</dbReference>
<evidence type="ECO:0000313" key="2">
    <source>
        <dbReference type="EMBL" id="SKA24283.1"/>
    </source>
</evidence>
<reference evidence="3" key="1">
    <citation type="submission" date="2017-02" db="EMBL/GenBank/DDBJ databases">
        <authorList>
            <person name="Varghese N."/>
            <person name="Submissions S."/>
        </authorList>
    </citation>
    <scope>NUCLEOTIDE SEQUENCE [LARGE SCALE GENOMIC DNA]</scope>
    <source>
        <strain evidence="3">ATCC 27094</strain>
    </source>
</reference>
<evidence type="ECO:0000256" key="1">
    <source>
        <dbReference type="SAM" id="SignalP"/>
    </source>
</evidence>
<feature type="signal peptide" evidence="1">
    <location>
        <begin position="1"/>
        <end position="27"/>
    </location>
</feature>
<name>A0A1T4S7R5_9HYPH</name>
<dbReference type="AlphaFoldDB" id="A0A1T4S7R5"/>
<dbReference type="STRING" id="225324.SAMN02745126_04388"/>
<sequence length="108" mass="12681">MRIVTKQRLKKLSIAAVLFGSVVVAFAGGAQADDPWDHDRGWDRHREHEWREHEWREHEWREHHAYYAPRYVEQRPVYVAPPPVVYAPPAYAAPMPSSLNLNFNIPLQ</sequence>
<dbReference type="Proteomes" id="UP000190092">
    <property type="component" value="Unassembled WGS sequence"/>
</dbReference>
<organism evidence="2 3">
    <name type="scientific">Enhydrobacter aerosaccus</name>
    <dbReference type="NCBI Taxonomy" id="225324"/>
    <lineage>
        <taxon>Bacteria</taxon>
        <taxon>Pseudomonadati</taxon>
        <taxon>Pseudomonadota</taxon>
        <taxon>Alphaproteobacteria</taxon>
        <taxon>Hyphomicrobiales</taxon>
        <taxon>Enhydrobacter</taxon>
    </lineage>
</organism>
<accession>A0A1T4S7R5</accession>
<gene>
    <name evidence="2" type="ORF">SAMN02745126_04388</name>
</gene>
<protein>
    <recommendedName>
        <fullName evidence="4">PXPV repeat-containing protein</fullName>
    </recommendedName>
</protein>
<keyword evidence="3" id="KW-1185">Reference proteome</keyword>
<evidence type="ECO:0000313" key="3">
    <source>
        <dbReference type="Proteomes" id="UP000190092"/>
    </source>
</evidence>
<dbReference type="RefSeq" id="WP_085936068.1">
    <property type="nucleotide sequence ID" value="NZ_FUWJ01000007.1"/>
</dbReference>
<proteinExistence type="predicted"/>
<evidence type="ECO:0008006" key="4">
    <source>
        <dbReference type="Google" id="ProtNLM"/>
    </source>
</evidence>
<keyword evidence="1" id="KW-0732">Signal</keyword>
<feature type="chain" id="PRO_5012639934" description="PXPV repeat-containing protein" evidence="1">
    <location>
        <begin position="28"/>
        <end position="108"/>
    </location>
</feature>